<accession>A0A8J3Y7I4</accession>
<keyword evidence="1" id="KW-1133">Transmembrane helix</keyword>
<gene>
    <name evidence="2" type="ORF">Sya03_21510</name>
</gene>
<keyword evidence="1" id="KW-0472">Membrane</keyword>
<feature type="transmembrane region" description="Helical" evidence="1">
    <location>
        <begin position="39"/>
        <end position="63"/>
    </location>
</feature>
<dbReference type="Proteomes" id="UP000652013">
    <property type="component" value="Unassembled WGS sequence"/>
</dbReference>
<evidence type="ECO:0000256" key="1">
    <source>
        <dbReference type="SAM" id="Phobius"/>
    </source>
</evidence>
<evidence type="ECO:0000313" key="3">
    <source>
        <dbReference type="Proteomes" id="UP000652013"/>
    </source>
</evidence>
<keyword evidence="3" id="KW-1185">Reference proteome</keyword>
<reference evidence="2" key="1">
    <citation type="submission" date="2021-01" db="EMBL/GenBank/DDBJ databases">
        <title>Whole genome shotgun sequence of Spirilliplanes yamanashiensis NBRC 15828.</title>
        <authorList>
            <person name="Komaki H."/>
            <person name="Tamura T."/>
        </authorList>
    </citation>
    <scope>NUCLEOTIDE SEQUENCE</scope>
    <source>
        <strain evidence="2">NBRC 15828</strain>
    </source>
</reference>
<keyword evidence="1" id="KW-0812">Transmembrane</keyword>
<dbReference type="AlphaFoldDB" id="A0A8J3Y7I4"/>
<sequence>MTNLREHLDLIAGPAAEPSAADVDADIARGRRALRRRRVGQTLAGSAFAVAAAVAALSVAAAGGTVTPPGDRPSVTARGELRLVAYQGEQPKGFTVDTVPEGWFIQGDEDFNLVLAPVRAQNPGPDVDPSKAPIFDPRDYSDKIAIFLANREIERPNGGTPVTVGAKKGVLTSTGGSSRTLWVEHSARAYLVVQFWQDFGLSEDQMVELGAGVHVHPEAERYAG</sequence>
<evidence type="ECO:0000313" key="2">
    <source>
        <dbReference type="EMBL" id="GIJ02799.1"/>
    </source>
</evidence>
<dbReference type="RefSeq" id="WP_203938082.1">
    <property type="nucleotide sequence ID" value="NZ_BAAAGJ010000009.1"/>
</dbReference>
<name>A0A8J3Y7I4_9ACTN</name>
<comment type="caution">
    <text evidence="2">The sequence shown here is derived from an EMBL/GenBank/DDBJ whole genome shotgun (WGS) entry which is preliminary data.</text>
</comment>
<organism evidence="2 3">
    <name type="scientific">Spirilliplanes yamanashiensis</name>
    <dbReference type="NCBI Taxonomy" id="42233"/>
    <lineage>
        <taxon>Bacteria</taxon>
        <taxon>Bacillati</taxon>
        <taxon>Actinomycetota</taxon>
        <taxon>Actinomycetes</taxon>
        <taxon>Micromonosporales</taxon>
        <taxon>Micromonosporaceae</taxon>
        <taxon>Spirilliplanes</taxon>
    </lineage>
</organism>
<proteinExistence type="predicted"/>
<protein>
    <submittedName>
        <fullName evidence="2">Uncharacterized protein</fullName>
    </submittedName>
</protein>
<dbReference type="EMBL" id="BOOY01000014">
    <property type="protein sequence ID" value="GIJ02799.1"/>
    <property type="molecule type" value="Genomic_DNA"/>
</dbReference>